<evidence type="ECO:0000313" key="1">
    <source>
        <dbReference type="EMBL" id="KKN97499.1"/>
    </source>
</evidence>
<dbReference type="SUPFAM" id="SSF110087">
    <property type="entry name" value="DR1885-like metal-binding protein"/>
    <property type="match status" value="1"/>
</dbReference>
<dbReference type="Pfam" id="PF04314">
    <property type="entry name" value="PCuAC"/>
    <property type="match status" value="1"/>
</dbReference>
<dbReference type="PANTHER" id="PTHR36302">
    <property type="entry name" value="BLR7088 PROTEIN"/>
    <property type="match status" value="1"/>
</dbReference>
<dbReference type="InterPro" id="IPR058248">
    <property type="entry name" value="Lxx211020-like"/>
</dbReference>
<dbReference type="EMBL" id="LAZR01000057">
    <property type="protein sequence ID" value="KKN97499.1"/>
    <property type="molecule type" value="Genomic_DNA"/>
</dbReference>
<name>A0A0F9V0I8_9ZZZZ</name>
<accession>A0A0F9V0I8</accession>
<comment type="caution">
    <text evidence="1">The sequence shown here is derived from an EMBL/GenBank/DDBJ whole genome shotgun (WGS) entry which is preliminary data.</text>
</comment>
<organism evidence="1">
    <name type="scientific">marine sediment metagenome</name>
    <dbReference type="NCBI Taxonomy" id="412755"/>
    <lineage>
        <taxon>unclassified sequences</taxon>
        <taxon>metagenomes</taxon>
        <taxon>ecological metagenomes</taxon>
    </lineage>
</organism>
<dbReference type="InterPro" id="IPR036182">
    <property type="entry name" value="PCuAC_sf"/>
</dbReference>
<dbReference type="PANTHER" id="PTHR36302:SF1">
    <property type="entry name" value="COPPER CHAPERONE PCU(A)C"/>
    <property type="match status" value="1"/>
</dbReference>
<proteinExistence type="predicted"/>
<dbReference type="InterPro" id="IPR007410">
    <property type="entry name" value="LpqE-like"/>
</dbReference>
<gene>
    <name evidence="1" type="ORF">LCGC14_0156180</name>
</gene>
<reference evidence="1" key="1">
    <citation type="journal article" date="2015" name="Nature">
        <title>Complex archaea that bridge the gap between prokaryotes and eukaryotes.</title>
        <authorList>
            <person name="Spang A."/>
            <person name="Saw J.H."/>
            <person name="Jorgensen S.L."/>
            <person name="Zaremba-Niedzwiedzka K."/>
            <person name="Martijn J."/>
            <person name="Lind A.E."/>
            <person name="van Eijk R."/>
            <person name="Schleper C."/>
            <person name="Guy L."/>
            <person name="Ettema T.J."/>
        </authorList>
    </citation>
    <scope>NUCLEOTIDE SEQUENCE</scope>
</reference>
<evidence type="ECO:0008006" key="2">
    <source>
        <dbReference type="Google" id="ProtNLM"/>
    </source>
</evidence>
<dbReference type="Gene3D" id="2.60.40.1890">
    <property type="entry name" value="PCu(A)C copper chaperone"/>
    <property type="match status" value="1"/>
</dbReference>
<protein>
    <recommendedName>
        <fullName evidence="2">Copper chaperone PCu(A)C</fullName>
    </recommendedName>
</protein>
<sequence length="165" mass="17983">MTLAKWGVMLTAVLISAQLSAHEFKAGDLHIDHPWSRPLPPVAPTGAAYLRIENHGQTADSLLGVRSPIAEYAQMHEHLHVDGLMKMQQTERVDIASGQTVIFEPGGLHIMLFDLREPLVSGDEFPLTLDFEKAGAVEVIVKIGEEVPEPAGSEPPHDSGAHQHH</sequence>
<dbReference type="AlphaFoldDB" id="A0A0F9V0I8"/>